<protein>
    <recommendedName>
        <fullName evidence="3">Recombination endonuclease VII</fullName>
    </recommendedName>
</protein>
<gene>
    <name evidence="1" type="ORF">GPA10_22230</name>
</gene>
<dbReference type="InterPro" id="IPR004211">
    <property type="entry name" value="Endonuclease_7"/>
</dbReference>
<evidence type="ECO:0000313" key="2">
    <source>
        <dbReference type="Proteomes" id="UP000483802"/>
    </source>
</evidence>
<dbReference type="Pfam" id="PF02945">
    <property type="entry name" value="Endonuclease_7"/>
    <property type="match status" value="1"/>
</dbReference>
<dbReference type="InterPro" id="IPR044925">
    <property type="entry name" value="His-Me_finger_sf"/>
</dbReference>
<dbReference type="Gene3D" id="3.40.1800.10">
    <property type="entry name" value="His-Me finger endonucleases"/>
    <property type="match status" value="1"/>
</dbReference>
<proteinExistence type="predicted"/>
<keyword evidence="2" id="KW-1185">Reference proteome</keyword>
<dbReference type="InterPro" id="IPR038563">
    <property type="entry name" value="Endonuclease_7_sf"/>
</dbReference>
<evidence type="ECO:0008006" key="3">
    <source>
        <dbReference type="Google" id="ProtNLM"/>
    </source>
</evidence>
<comment type="caution">
    <text evidence="1">The sequence shown here is derived from an EMBL/GenBank/DDBJ whole genome shotgun (WGS) entry which is preliminary data.</text>
</comment>
<accession>A0A6L6X108</accession>
<dbReference type="Proteomes" id="UP000483802">
    <property type="component" value="Unassembled WGS sequence"/>
</dbReference>
<dbReference type="AlphaFoldDB" id="A0A6L6X108"/>
<organism evidence="1 2">
    <name type="scientific">Streptomyces typhae</name>
    <dbReference type="NCBI Taxonomy" id="2681492"/>
    <lineage>
        <taxon>Bacteria</taxon>
        <taxon>Bacillati</taxon>
        <taxon>Actinomycetota</taxon>
        <taxon>Actinomycetes</taxon>
        <taxon>Kitasatosporales</taxon>
        <taxon>Streptomycetaceae</taxon>
        <taxon>Streptomyces</taxon>
    </lineage>
</organism>
<evidence type="ECO:0000313" key="1">
    <source>
        <dbReference type="EMBL" id="MVO87406.1"/>
    </source>
</evidence>
<name>A0A6L6X108_9ACTN</name>
<sequence length="116" mass="13272">MCSTCRRKTRRNASHESRVTTTYGLGKGEYQALMEYQGGVCAICRESRRYRLDVDHDHKTGLVRGLTCRLCNRGILPKSRDNPETLRNAADYLEDPPAVRFLGPRFHVDVREASDE</sequence>
<dbReference type="SUPFAM" id="SSF54060">
    <property type="entry name" value="His-Me finger endonucleases"/>
    <property type="match status" value="1"/>
</dbReference>
<dbReference type="EMBL" id="WPNZ01000012">
    <property type="protein sequence ID" value="MVO87406.1"/>
    <property type="molecule type" value="Genomic_DNA"/>
</dbReference>
<reference evidence="1 2" key="1">
    <citation type="submission" date="2019-11" db="EMBL/GenBank/DDBJ databases">
        <title>Streptomyces typhae sp. nov., a novel endophytic actinomycete isolated from the root of cattail pollen (Typha angustifolia L.).</title>
        <authorList>
            <person name="Peng C."/>
        </authorList>
    </citation>
    <scope>NUCLEOTIDE SEQUENCE [LARGE SCALE GENOMIC DNA]</scope>
    <source>
        <strain evidence="2">p1417</strain>
    </source>
</reference>